<dbReference type="Pfam" id="PF02656">
    <property type="entry name" value="DUF202"/>
    <property type="match status" value="1"/>
</dbReference>
<evidence type="ECO:0000313" key="8">
    <source>
        <dbReference type="EMBL" id="ARD85121.1"/>
    </source>
</evidence>
<evidence type="ECO:0000259" key="7">
    <source>
        <dbReference type="Pfam" id="PF02656"/>
    </source>
</evidence>
<dbReference type="PANTHER" id="PTHR34187:SF2">
    <property type="entry name" value="DUF202 DOMAIN-CONTAINING PROTEIN"/>
    <property type="match status" value="1"/>
</dbReference>
<sequence>MSSDTDHFANKRTFLAWMRTGISLMGFGFVIAKFVIFLHALENKPTSSFSTSLIAGEVMIIVGIITIGYGFYEYYSNEKDIDNNKYYSRTTELFVFTAIIIGMAILLLLFII</sequence>
<evidence type="ECO:0000256" key="3">
    <source>
        <dbReference type="ARBA" id="ARBA00022692"/>
    </source>
</evidence>
<gene>
    <name evidence="8" type="ORF">FAD_1253</name>
    <name evidence="9" type="ORF">HLB00_03005</name>
</gene>
<proteinExistence type="predicted"/>
<evidence type="ECO:0000256" key="4">
    <source>
        <dbReference type="ARBA" id="ARBA00022989"/>
    </source>
</evidence>
<reference evidence="8 10" key="1">
    <citation type="submission" date="2011-10" db="EMBL/GenBank/DDBJ databases">
        <title>Metabolic and evolutionary patterns in the extreme acidophile Ferroplasma acidiphilum.</title>
        <authorList>
            <person name="Golyshina O.V."/>
            <person name="Kozyavkin S.A."/>
            <person name="Tatusov R.L."/>
            <person name="Slesarev A.I."/>
            <person name="Golyshin P.N."/>
        </authorList>
    </citation>
    <scope>NUCLEOTIDE SEQUENCE [LARGE SCALE GENOMIC DNA]</scope>
    <source>
        <strain evidence="8">Berkeley</strain>
        <strain evidence="10">Y</strain>
    </source>
</reference>
<evidence type="ECO:0000313" key="11">
    <source>
        <dbReference type="Proteomes" id="UP000546917"/>
    </source>
</evidence>
<accession>A0A1V0N4T5</accession>
<name>A0A1V0N4T5_9ARCH</name>
<dbReference type="KEGG" id="fai:FAD_1253"/>
<dbReference type="AlphaFoldDB" id="A0A1V0N4T5"/>
<dbReference type="EMBL" id="JABGBP010000097">
    <property type="protein sequence ID" value="NOL59804.1"/>
    <property type="molecule type" value="Genomic_DNA"/>
</dbReference>
<feature type="transmembrane region" description="Helical" evidence="6">
    <location>
        <begin position="93"/>
        <end position="111"/>
    </location>
</feature>
<protein>
    <submittedName>
        <fullName evidence="9">DUF202 domain-containing protein</fullName>
    </submittedName>
</protein>
<dbReference type="Proteomes" id="UP000546917">
    <property type="component" value="Unassembled WGS sequence"/>
</dbReference>
<reference evidence="9 11" key="2">
    <citation type="submission" date="2020-05" db="EMBL/GenBank/DDBJ databases">
        <authorList>
            <person name="Zhang R."/>
        </authorList>
    </citation>
    <scope>NUCLEOTIDE SEQUENCE [LARGE SCALE GENOMIC DNA]</scope>
    <source>
        <strain evidence="9 11">DSM 28986</strain>
    </source>
</reference>
<keyword evidence="4 6" id="KW-1133">Transmembrane helix</keyword>
<keyword evidence="10" id="KW-1185">Reference proteome</keyword>
<evidence type="ECO:0000256" key="1">
    <source>
        <dbReference type="ARBA" id="ARBA00004651"/>
    </source>
</evidence>
<dbReference type="PANTHER" id="PTHR34187">
    <property type="entry name" value="FGR18P"/>
    <property type="match status" value="1"/>
</dbReference>
<dbReference type="OrthoDB" id="57223at2157"/>
<evidence type="ECO:0000313" key="10">
    <source>
        <dbReference type="Proteomes" id="UP000192050"/>
    </source>
</evidence>
<dbReference type="RefSeq" id="WP_081142676.1">
    <property type="nucleotide sequence ID" value="NZ_CP015363.1"/>
</dbReference>
<evidence type="ECO:0000313" key="9">
    <source>
        <dbReference type="EMBL" id="NOL59804.1"/>
    </source>
</evidence>
<organism evidence="8 10">
    <name type="scientific">Ferroplasma acidiphilum</name>
    <dbReference type="NCBI Taxonomy" id="74969"/>
    <lineage>
        <taxon>Archaea</taxon>
        <taxon>Methanobacteriati</taxon>
        <taxon>Thermoplasmatota</taxon>
        <taxon>Thermoplasmata</taxon>
        <taxon>Thermoplasmatales</taxon>
        <taxon>Ferroplasmaceae</taxon>
        <taxon>Ferroplasma</taxon>
    </lineage>
</organism>
<dbReference type="STRING" id="74969.FAD_1253"/>
<dbReference type="InterPro" id="IPR003807">
    <property type="entry name" value="DUF202"/>
</dbReference>
<dbReference type="GeneID" id="84217848"/>
<feature type="transmembrane region" description="Helical" evidence="6">
    <location>
        <begin position="53"/>
        <end position="72"/>
    </location>
</feature>
<feature type="transmembrane region" description="Helical" evidence="6">
    <location>
        <begin position="21"/>
        <end position="41"/>
    </location>
</feature>
<keyword evidence="3 6" id="KW-0812">Transmembrane</keyword>
<evidence type="ECO:0000256" key="6">
    <source>
        <dbReference type="SAM" id="Phobius"/>
    </source>
</evidence>
<dbReference type="EMBL" id="CP015363">
    <property type="protein sequence ID" value="ARD85121.1"/>
    <property type="molecule type" value="Genomic_DNA"/>
</dbReference>
<keyword evidence="2" id="KW-1003">Cell membrane</keyword>
<evidence type="ECO:0000256" key="5">
    <source>
        <dbReference type="ARBA" id="ARBA00023136"/>
    </source>
</evidence>
<feature type="domain" description="DUF202" evidence="7">
    <location>
        <begin position="6"/>
        <end position="79"/>
    </location>
</feature>
<evidence type="ECO:0000256" key="2">
    <source>
        <dbReference type="ARBA" id="ARBA00022475"/>
    </source>
</evidence>
<dbReference type="Proteomes" id="UP000192050">
    <property type="component" value="Chromosome"/>
</dbReference>
<dbReference type="InterPro" id="IPR052053">
    <property type="entry name" value="IM_YidH-like"/>
</dbReference>
<comment type="subcellular location">
    <subcellularLocation>
        <location evidence="1">Cell membrane</location>
        <topology evidence="1">Multi-pass membrane protein</topology>
    </subcellularLocation>
</comment>
<keyword evidence="5 6" id="KW-0472">Membrane</keyword>
<dbReference type="GO" id="GO:0005886">
    <property type="term" value="C:plasma membrane"/>
    <property type="evidence" value="ECO:0007669"/>
    <property type="project" value="UniProtKB-SubCell"/>
</dbReference>